<dbReference type="Pfam" id="PF20434">
    <property type="entry name" value="BD-FAE"/>
    <property type="match status" value="1"/>
</dbReference>
<dbReference type="InterPro" id="IPR049492">
    <property type="entry name" value="BD-FAE-like_dom"/>
</dbReference>
<evidence type="ECO:0000313" key="4">
    <source>
        <dbReference type="Proteomes" id="UP000095649"/>
    </source>
</evidence>
<evidence type="ECO:0000259" key="2">
    <source>
        <dbReference type="Pfam" id="PF20434"/>
    </source>
</evidence>
<evidence type="ECO:0000313" key="3">
    <source>
        <dbReference type="EMBL" id="CUM72628.1"/>
    </source>
</evidence>
<feature type="chain" id="PRO_5008010522" evidence="1">
    <location>
        <begin position="25"/>
        <end position="355"/>
    </location>
</feature>
<dbReference type="SUPFAM" id="SSF53474">
    <property type="entry name" value="alpha/beta-Hydrolases"/>
    <property type="match status" value="1"/>
</dbReference>
<gene>
    <name evidence="3" type="ORF">ERS852582_00246</name>
</gene>
<dbReference type="OrthoDB" id="9794725at2"/>
<feature type="signal peptide" evidence="1">
    <location>
        <begin position="1"/>
        <end position="24"/>
    </location>
</feature>
<dbReference type="RefSeq" id="WP_055184575.1">
    <property type="nucleotide sequence ID" value="NZ_CYXN01000001.1"/>
</dbReference>
<dbReference type="InterPro" id="IPR029058">
    <property type="entry name" value="AB_hydrolase_fold"/>
</dbReference>
<dbReference type="Proteomes" id="UP000095649">
    <property type="component" value="Unassembled WGS sequence"/>
</dbReference>
<dbReference type="Gene3D" id="3.40.50.1820">
    <property type="entry name" value="alpha/beta hydrolase"/>
    <property type="match status" value="1"/>
</dbReference>
<name>A0A173R5C8_9FIRM</name>
<accession>A0A173R5C8</accession>
<organism evidence="3 4">
    <name type="scientific">Faecalibacterium prausnitzii</name>
    <dbReference type="NCBI Taxonomy" id="853"/>
    <lineage>
        <taxon>Bacteria</taxon>
        <taxon>Bacillati</taxon>
        <taxon>Bacillota</taxon>
        <taxon>Clostridia</taxon>
        <taxon>Eubacteriales</taxon>
        <taxon>Oscillospiraceae</taxon>
        <taxon>Faecalibacterium</taxon>
    </lineage>
</organism>
<dbReference type="AlphaFoldDB" id="A0A173R5C8"/>
<proteinExistence type="predicted"/>
<feature type="domain" description="BD-FAE-like" evidence="2">
    <location>
        <begin position="123"/>
        <end position="224"/>
    </location>
</feature>
<dbReference type="EMBL" id="CYXN01000001">
    <property type="protein sequence ID" value="CUM72628.1"/>
    <property type="molecule type" value="Genomic_DNA"/>
</dbReference>
<sequence length="355" mass="39164">MKKTVQVLLCMVWLVLCAALPAFGAEIAPHVTAETTMAQLRANPAIQGTGYYTYCREMTPLMVARWKNKTLHDYFGDTDRESGIAALNLIIDNYNKGVKVTYQVYTPEEIEQNSSLGCVQLFYYPAETPNAKTAIVIPGNALTITSEMGEGGSTAYELHKLGYAVFVLRYRTFLDLGNNAPLQDLARAVQLVTSLDEELSIQTQDYALVGYSSGGQLAGVFANKERGYGHYGVARPGALLLGYSVVNFSEVKIAYQAFMDTGNYGWHYYCSSVADLITDDYPPVFFWYGKDDKVLPWMINQVQGPALQAALEAHKVPYVVKVFESAPHCIGVGDNTDAEGWLTEAVAFWEQQTAA</sequence>
<protein>
    <submittedName>
        <fullName evidence="3">Prolyl oligopeptidase family</fullName>
    </submittedName>
</protein>
<keyword evidence="1" id="KW-0732">Signal</keyword>
<reference evidence="3 4" key="1">
    <citation type="submission" date="2015-09" db="EMBL/GenBank/DDBJ databases">
        <authorList>
            <consortium name="Pathogen Informatics"/>
        </authorList>
    </citation>
    <scope>NUCLEOTIDE SEQUENCE [LARGE SCALE GENOMIC DNA]</scope>
    <source>
        <strain evidence="3 4">2789STDY5834970</strain>
    </source>
</reference>
<evidence type="ECO:0000256" key="1">
    <source>
        <dbReference type="SAM" id="SignalP"/>
    </source>
</evidence>